<name>A0ABT5STG5_9PSEU</name>
<dbReference type="EMBL" id="JAQZAO010000005">
    <property type="protein sequence ID" value="MDD7966145.1"/>
    <property type="molecule type" value="Genomic_DNA"/>
</dbReference>
<gene>
    <name evidence="2" type="ORF">PGB27_12420</name>
</gene>
<proteinExistence type="predicted"/>
<dbReference type="Proteomes" id="UP001300763">
    <property type="component" value="Unassembled WGS sequence"/>
</dbReference>
<evidence type="ECO:0000313" key="3">
    <source>
        <dbReference type="Proteomes" id="UP001300763"/>
    </source>
</evidence>
<sequence length="30" mass="3131">MMGGHGGHGGSDHPSDQPNQKQHGPTEPRP</sequence>
<dbReference type="RefSeq" id="WP_274201084.1">
    <property type="nucleotide sequence ID" value="NZ_JAQZAO010000005.1"/>
</dbReference>
<keyword evidence="3" id="KW-1185">Reference proteome</keyword>
<comment type="caution">
    <text evidence="2">The sequence shown here is derived from an EMBL/GenBank/DDBJ whole genome shotgun (WGS) entry which is preliminary data.</text>
</comment>
<evidence type="ECO:0000313" key="2">
    <source>
        <dbReference type="EMBL" id="MDD7966145.1"/>
    </source>
</evidence>
<reference evidence="2 3" key="1">
    <citation type="submission" date="2023-02" db="EMBL/GenBank/DDBJ databases">
        <title>Genome sequencing required for Actinomycetospora new species description.</title>
        <authorList>
            <person name="Saimee Y."/>
            <person name="Duangmal K."/>
        </authorList>
    </citation>
    <scope>NUCLEOTIDE SEQUENCE [LARGE SCALE GENOMIC DNA]</scope>
    <source>
        <strain evidence="2 3">DW7H6</strain>
    </source>
</reference>
<feature type="region of interest" description="Disordered" evidence="1">
    <location>
        <begin position="1"/>
        <end position="30"/>
    </location>
</feature>
<accession>A0ABT5STG5</accession>
<protein>
    <submittedName>
        <fullName evidence="2">Uncharacterized protein</fullName>
    </submittedName>
</protein>
<organism evidence="2 3">
    <name type="scientific">Actinomycetospora lemnae</name>
    <dbReference type="NCBI Taxonomy" id="3019891"/>
    <lineage>
        <taxon>Bacteria</taxon>
        <taxon>Bacillati</taxon>
        <taxon>Actinomycetota</taxon>
        <taxon>Actinomycetes</taxon>
        <taxon>Pseudonocardiales</taxon>
        <taxon>Pseudonocardiaceae</taxon>
        <taxon>Actinomycetospora</taxon>
    </lineage>
</organism>
<evidence type="ECO:0000256" key="1">
    <source>
        <dbReference type="SAM" id="MobiDB-lite"/>
    </source>
</evidence>